<gene>
    <name evidence="1" type="ORF">M1B35_13715</name>
</gene>
<reference evidence="1 2" key="2">
    <citation type="journal article" date="2023" name="Plant Pathol.">
        <title>Dismantling and reorganizing Pseudomonas marginalis sensu#lato.</title>
        <authorList>
            <person name="Sawada H."/>
            <person name="Fujikawa T."/>
            <person name="Satou M."/>
        </authorList>
    </citation>
    <scope>NUCLEOTIDE SEQUENCE [LARGE SCALE GENOMIC DNA]</scope>
    <source>
        <strain evidence="1 2">MAFF 302046</strain>
    </source>
</reference>
<reference evidence="1 2" key="1">
    <citation type="journal article" date="2022" name="Int. J. Syst. Evol. Microbiol.">
        <title>Pseudomonas aegrilactucae sp. nov. and Pseudomonas morbosilactucae sp. nov., pathogens causing bacterial rot of lettuce in Japan.</title>
        <authorList>
            <person name="Sawada H."/>
            <person name="Fujikawa T."/>
            <person name="Satou M."/>
        </authorList>
    </citation>
    <scope>NUCLEOTIDE SEQUENCE [LARGE SCALE GENOMIC DNA]</scope>
    <source>
        <strain evidence="1 2">MAFF 302046</strain>
    </source>
</reference>
<dbReference type="Proteomes" id="UP001155163">
    <property type="component" value="Unassembled WGS sequence"/>
</dbReference>
<dbReference type="EMBL" id="JALQCX010000024">
    <property type="protein sequence ID" value="MCK9815159.1"/>
    <property type="molecule type" value="Genomic_DNA"/>
</dbReference>
<sequence length="305" mass="34563">MTPDELHRYLSGTAHQRVFDHPLLYQLMTYGDGAKAPYRITNWNAYGLVARGLLTWLAQRTFNQNRFPWHPDTCFTEMPDKDQEELEQLRKLLADWSAERFLLEDACRVLREIYVHTQCVLASSGCTTIKLGRGLNDIDANGRLNHESGYATRMARSALAAERLNEDSFLFPTNVLSSWSQGGYGHYPVILTMQLPIESVLWGSATVGSKDPSISSSAVEPGEWVVANFAPDALLKIPVTAVNNKLKVKVFKSDDEARTFLKQQQNTLGKQTSMFKDLVLRPLGHPRLGVKDRLRKAWWAIYHGR</sequence>
<keyword evidence="2" id="KW-1185">Reference proteome</keyword>
<proteinExistence type="predicted"/>
<evidence type="ECO:0000313" key="2">
    <source>
        <dbReference type="Proteomes" id="UP001155163"/>
    </source>
</evidence>
<organism evidence="1 2">
    <name type="scientific">Pseudomonas morbosilactucae</name>
    <dbReference type="NCBI Taxonomy" id="2938197"/>
    <lineage>
        <taxon>Bacteria</taxon>
        <taxon>Pseudomonadati</taxon>
        <taxon>Pseudomonadota</taxon>
        <taxon>Gammaproteobacteria</taxon>
        <taxon>Pseudomonadales</taxon>
        <taxon>Pseudomonadaceae</taxon>
        <taxon>Pseudomonas</taxon>
    </lineage>
</organism>
<evidence type="ECO:0000313" key="1">
    <source>
        <dbReference type="EMBL" id="MCK9815159.1"/>
    </source>
</evidence>
<protein>
    <submittedName>
        <fullName evidence="1">Uncharacterized protein</fullName>
    </submittedName>
</protein>
<dbReference type="RefSeq" id="WP_268262209.1">
    <property type="nucleotide sequence ID" value="NZ_JALQCX010000024.1"/>
</dbReference>
<accession>A0ABT0JGZ3</accession>
<name>A0ABT0JGZ3_9PSED</name>
<comment type="caution">
    <text evidence="1">The sequence shown here is derived from an EMBL/GenBank/DDBJ whole genome shotgun (WGS) entry which is preliminary data.</text>
</comment>